<dbReference type="PRINTS" id="PR01803">
    <property type="entry name" value="TCSIALIDASE"/>
</dbReference>
<dbReference type="Gene3D" id="2.60.120.200">
    <property type="match status" value="1"/>
</dbReference>
<dbReference type="SUPFAM" id="SSF49899">
    <property type="entry name" value="Concanavalin A-like lectins/glucanases"/>
    <property type="match status" value="1"/>
</dbReference>
<dbReference type="CDD" id="cd15482">
    <property type="entry name" value="Sialidase_non-viral"/>
    <property type="match status" value="1"/>
</dbReference>
<dbReference type="InterPro" id="IPR026856">
    <property type="entry name" value="Sialidase_fam"/>
</dbReference>
<reference evidence="6 7" key="1">
    <citation type="journal article" date="2018" name="BMC Genomics">
        <title>Genomic comparison of Trypanosoma conorhini and Trypanosoma rangeli to Trypanosoma cruzi strains of high and low virulence.</title>
        <authorList>
            <person name="Bradwell K.R."/>
            <person name="Koparde V.N."/>
            <person name="Matveyev A.V."/>
            <person name="Serrano M.G."/>
            <person name="Alves J.M."/>
            <person name="Parikh H."/>
            <person name="Huang B."/>
            <person name="Lee V."/>
            <person name="Espinosa-Alvarez O."/>
            <person name="Ortiz P.A."/>
            <person name="Costa-Martins A.G."/>
            <person name="Teixeira M.M."/>
            <person name="Buck G.A."/>
        </authorList>
    </citation>
    <scope>NUCLEOTIDE SEQUENCE [LARGE SCALE GENOMIC DNA]</scope>
    <source>
        <strain evidence="6 7">025E</strain>
    </source>
</reference>
<dbReference type="InterPro" id="IPR055239">
    <property type="entry name" value="TS_C"/>
</dbReference>
<accession>A0A422MV14</accession>
<dbReference type="InterPro" id="IPR008377">
    <property type="entry name" value="Sialidase_trypan"/>
</dbReference>
<keyword evidence="1" id="KW-0677">Repeat</keyword>
<dbReference type="RefSeq" id="XP_029223516.1">
    <property type="nucleotide sequence ID" value="XM_029376366.1"/>
</dbReference>
<feature type="chain" id="PRO_5019442713" evidence="3">
    <location>
        <begin position="26"/>
        <end position="892"/>
    </location>
</feature>
<feature type="domain" description="Sialidase" evidence="4">
    <location>
        <begin position="67"/>
        <end position="403"/>
    </location>
</feature>
<dbReference type="GO" id="GO:0009313">
    <property type="term" value="P:oligosaccharide catabolic process"/>
    <property type="evidence" value="ECO:0007669"/>
    <property type="project" value="TreeGrafter"/>
</dbReference>
<feature type="region of interest" description="Disordered" evidence="2">
    <location>
        <begin position="709"/>
        <end position="892"/>
    </location>
</feature>
<feature type="compositionally biased region" description="Basic and acidic residues" evidence="2">
    <location>
        <begin position="761"/>
        <end position="773"/>
    </location>
</feature>
<protein>
    <submittedName>
        <fullName evidence="6">Complement regulatory protein</fullName>
    </submittedName>
</protein>
<dbReference type="InterPro" id="IPR036278">
    <property type="entry name" value="Sialidase_sf"/>
</dbReference>
<feature type="compositionally biased region" description="Low complexity" evidence="2">
    <location>
        <begin position="776"/>
        <end position="793"/>
    </location>
</feature>
<dbReference type="InterPro" id="IPR011040">
    <property type="entry name" value="Sialidase"/>
</dbReference>
<evidence type="ECO:0000256" key="1">
    <source>
        <dbReference type="ARBA" id="ARBA00022737"/>
    </source>
</evidence>
<evidence type="ECO:0000259" key="4">
    <source>
        <dbReference type="Pfam" id="PF13859"/>
    </source>
</evidence>
<dbReference type="Gene3D" id="2.120.10.10">
    <property type="match status" value="1"/>
</dbReference>
<dbReference type="GO" id="GO:0016020">
    <property type="term" value="C:membrane"/>
    <property type="evidence" value="ECO:0007669"/>
    <property type="project" value="TreeGrafter"/>
</dbReference>
<dbReference type="PANTHER" id="PTHR10628">
    <property type="entry name" value="SIALIDASE"/>
    <property type="match status" value="1"/>
</dbReference>
<evidence type="ECO:0000256" key="2">
    <source>
        <dbReference type="SAM" id="MobiDB-lite"/>
    </source>
</evidence>
<dbReference type="InterPro" id="IPR013320">
    <property type="entry name" value="ConA-like_dom_sf"/>
</dbReference>
<comment type="caution">
    <text evidence="6">The sequence shown here is derived from an EMBL/GenBank/DDBJ whole genome shotgun (WGS) entry which is preliminary data.</text>
</comment>
<sequence length="892" mass="92783">MPRHLFYSAMLLLFVLLLCCGNVGGAAPTNVSQSDGTKPSGGAQGNVYLHWDDVSQDGGTVHSLRSPSLVEVGGEVFVIAEADSARSDGASVTGVASASLKQSRINVEVSALATDALNVRAQLLMEETAAGKAVENAVRPTTVVTDGHVCMVLGNASRVESAGSQPGKKNVWELLMVKGEVRSEDGAQAREVQWSNTSILTLASRVARGTSLTHLAAGGGSGVAMEDGTLVFPLQATSKEGKVAALSVRSKGPGKNWVLSKGTTAEGCADPAIVEWTAGKLFMLTACDDGYYRLYGSVDRGGTWLEEAEGLLAILGANAGGERKRGVRCGFVAASIAGKEVMLLTLPVYTEAKDDKRRGELHLFVTDNQRIFDVGSISRQGEDATASSLLLQGENGELISLYERSSDGEARSLVSVRLGAELGLIKTLAKAWAALDNALSTCTATAEDGLLSQRICLVPMPTRGLAGLLSGPVTGNKWRDAYFGANALVKDGVSAARGVTFKGPGAGAKWPVGDQGSILLFPFADSQFTLAATVTIHEAPTGDLSPLLGLRVSETDTAALFGLSYSHERTWTPVIGTEPVRLEEVWEPHKSYQVTLVLDSDACLVYVDGALLYEGEAEPIAEVLDVHRAPHFYIGGYGASDAAAAGIHVTVANVLWYNRALRDEEVAALATNKESLLVLEADKLSWVPEIAAHKYTYVGADAPHDTEVVSKNESAAAPPTAPPLADAEVGQNDAARANSEAAPRQKAVEPSPNEVAAQSLQHKEEALEDDSKNDTAPSVVSAPAVAEAEAAPANETALPNKTTTAGLEKNSADGKTAQNANHSNVAPSGAELRFSTDPTPAPAPEADAPPVQNGTKLSAPVGAAPPNASGTPVPGEAPADAQHIPGSDEPAL</sequence>
<keyword evidence="3" id="KW-0732">Signal</keyword>
<dbReference type="EMBL" id="MKKU01001177">
    <property type="protein sequence ID" value="RNE97084.1"/>
    <property type="molecule type" value="Genomic_DNA"/>
</dbReference>
<evidence type="ECO:0000259" key="5">
    <source>
        <dbReference type="Pfam" id="PF22925"/>
    </source>
</evidence>
<feature type="signal peptide" evidence="3">
    <location>
        <begin position="1"/>
        <end position="25"/>
    </location>
</feature>
<dbReference type="GO" id="GO:0006689">
    <property type="term" value="P:ganglioside catabolic process"/>
    <property type="evidence" value="ECO:0007669"/>
    <property type="project" value="TreeGrafter"/>
</dbReference>
<dbReference type="GO" id="GO:0004308">
    <property type="term" value="F:exo-alpha-sialidase activity"/>
    <property type="evidence" value="ECO:0007669"/>
    <property type="project" value="InterPro"/>
</dbReference>
<evidence type="ECO:0000313" key="6">
    <source>
        <dbReference type="EMBL" id="RNE97084.1"/>
    </source>
</evidence>
<dbReference type="AlphaFoldDB" id="A0A422MV14"/>
<dbReference type="SUPFAM" id="SSF50939">
    <property type="entry name" value="Sialidases"/>
    <property type="match status" value="1"/>
</dbReference>
<name>A0A422MV14_9TRYP</name>
<dbReference type="Pfam" id="PF22925">
    <property type="entry name" value="TS_C"/>
    <property type="match status" value="1"/>
</dbReference>
<feature type="compositionally biased region" description="Polar residues" evidence="2">
    <location>
        <begin position="816"/>
        <end position="826"/>
    </location>
</feature>
<proteinExistence type="predicted"/>
<evidence type="ECO:0000313" key="7">
    <source>
        <dbReference type="Proteomes" id="UP000284403"/>
    </source>
</evidence>
<dbReference type="Proteomes" id="UP000284403">
    <property type="component" value="Unassembled WGS sequence"/>
</dbReference>
<dbReference type="GeneID" id="40323163"/>
<dbReference type="Pfam" id="PF13859">
    <property type="entry name" value="BNR_3"/>
    <property type="match status" value="1"/>
</dbReference>
<keyword evidence="7" id="KW-1185">Reference proteome</keyword>
<feature type="domain" description="Trans-sialidase C-terminal" evidence="5">
    <location>
        <begin position="461"/>
        <end position="663"/>
    </location>
</feature>
<organism evidence="6 7">
    <name type="scientific">Trypanosoma conorhini</name>
    <dbReference type="NCBI Taxonomy" id="83891"/>
    <lineage>
        <taxon>Eukaryota</taxon>
        <taxon>Discoba</taxon>
        <taxon>Euglenozoa</taxon>
        <taxon>Kinetoplastea</taxon>
        <taxon>Metakinetoplastina</taxon>
        <taxon>Trypanosomatida</taxon>
        <taxon>Trypanosomatidae</taxon>
        <taxon>Trypanosoma</taxon>
    </lineage>
</organism>
<dbReference type="PANTHER" id="PTHR10628:SF30">
    <property type="entry name" value="EXO-ALPHA-SIALIDASE"/>
    <property type="match status" value="1"/>
</dbReference>
<dbReference type="GO" id="GO:0005737">
    <property type="term" value="C:cytoplasm"/>
    <property type="evidence" value="ECO:0007669"/>
    <property type="project" value="TreeGrafter"/>
</dbReference>
<feature type="compositionally biased region" description="Low complexity" evidence="2">
    <location>
        <begin position="715"/>
        <end position="727"/>
    </location>
</feature>
<gene>
    <name evidence="6" type="ORF">Tco025E_09552</name>
</gene>
<dbReference type="OrthoDB" id="251889at2759"/>
<evidence type="ECO:0000256" key="3">
    <source>
        <dbReference type="SAM" id="SignalP"/>
    </source>
</evidence>